<evidence type="ECO:0000256" key="4">
    <source>
        <dbReference type="ARBA" id="ARBA00022833"/>
    </source>
</evidence>
<gene>
    <name evidence="8" type="ORF">RMAR1173_LOCUS11831</name>
</gene>
<evidence type="ECO:0000256" key="1">
    <source>
        <dbReference type="ARBA" id="ARBA00022670"/>
    </source>
</evidence>
<dbReference type="AlphaFoldDB" id="A0A7S2S771"/>
<sequence length="667" mass="74246">MESPAKRAKTAGDAEIQEFLDSVNSQYEKLHLEFEAQFWGTKMALQEPEGSYSTVKLSTTKEAMEAFLRRPDLLQRSKELLATGKASETQQRVLECFVKALGCYQMSDPAAVELRHECTVTEDDLGEKRNTMKLGFRDATAGGEFVEQSSVGLRTTLKTAPQPEVRRAAWEGLRSIGTFILSNGFVELVKHRNAMARKLGYEDFYDYKVTQAEGFGKARLFEILDTLLHGSQKIFDDARSAFQTEKGETALEAWNVGFLMAGDVELRQDAYFPFEKSVENWGRSFSKMGIRYQGATMTLDLFDRKGKYSNAFCHWPQPAWRKPSGDWQPSVTNFTSLADPSAVGSGKTALTTLMHEAGHAAHFANIDQPSPLFSQERAPTSVAYAENQSMFLDSLVKDAAWRVRYARNRKGEPLPWELHEAEVRATHKYQVFLLRSMLSVPYFEKALYELPEDQITAEAIQALADKVETEVQGELAARPLLSVPHIISDESSCYYHGYVLAEMSVFQTRKFFLRQGPIVDNPNIGKTLTQAYWQPGNSAMFLDLVENLTGEPLTGAAWIEALEEDLEVKLAREKIEYDQAMTQMGSAAASASPSADGSEAADVNLDMRIVIKDGDFVIAVSCIATISEAPAPTASTARPTIYAVAEIFTRSCSRCILCPYVGCVLGF</sequence>
<keyword evidence="2 6" id="KW-0479">Metal-binding</keyword>
<comment type="cofactor">
    <cofactor evidence="6">
        <name>Zn(2+)</name>
        <dbReference type="ChEBI" id="CHEBI:29105"/>
    </cofactor>
    <text evidence="6">Binds 1 zinc ion.</text>
</comment>
<organism evidence="8">
    <name type="scientific">Rhizochromulina marina</name>
    <dbReference type="NCBI Taxonomy" id="1034831"/>
    <lineage>
        <taxon>Eukaryota</taxon>
        <taxon>Sar</taxon>
        <taxon>Stramenopiles</taxon>
        <taxon>Ochrophyta</taxon>
        <taxon>Dictyochophyceae</taxon>
        <taxon>Rhizochromulinales</taxon>
        <taxon>Rhizochromulina</taxon>
    </lineage>
</organism>
<dbReference type="PANTHER" id="PTHR11804">
    <property type="entry name" value="PROTEASE M3 THIMET OLIGOPEPTIDASE-RELATED"/>
    <property type="match status" value="1"/>
</dbReference>
<dbReference type="PANTHER" id="PTHR11804:SF84">
    <property type="entry name" value="SACCHAROLYSIN"/>
    <property type="match status" value="1"/>
</dbReference>
<evidence type="ECO:0000256" key="3">
    <source>
        <dbReference type="ARBA" id="ARBA00022801"/>
    </source>
</evidence>
<evidence type="ECO:0000259" key="7">
    <source>
        <dbReference type="Pfam" id="PF01432"/>
    </source>
</evidence>
<dbReference type="InterPro" id="IPR045090">
    <property type="entry name" value="Pept_M3A_M3B"/>
</dbReference>
<evidence type="ECO:0000313" key="8">
    <source>
        <dbReference type="EMBL" id="CAD9691590.1"/>
    </source>
</evidence>
<dbReference type="SUPFAM" id="SSF55486">
    <property type="entry name" value="Metalloproteases ('zincins'), catalytic domain"/>
    <property type="match status" value="1"/>
</dbReference>
<name>A0A7S2S771_9STRA</name>
<comment type="similarity">
    <text evidence="6">Belongs to the peptidase M3 family.</text>
</comment>
<keyword evidence="4 6" id="KW-0862">Zinc</keyword>
<reference evidence="8" key="1">
    <citation type="submission" date="2021-01" db="EMBL/GenBank/DDBJ databases">
        <authorList>
            <person name="Corre E."/>
            <person name="Pelletier E."/>
            <person name="Niang G."/>
            <person name="Scheremetjew M."/>
            <person name="Finn R."/>
            <person name="Kale V."/>
            <person name="Holt S."/>
            <person name="Cochrane G."/>
            <person name="Meng A."/>
            <person name="Brown T."/>
            <person name="Cohen L."/>
        </authorList>
    </citation>
    <scope>NUCLEOTIDE SEQUENCE</scope>
    <source>
        <strain evidence="8">CCMP1243</strain>
    </source>
</reference>
<evidence type="ECO:0000256" key="5">
    <source>
        <dbReference type="ARBA" id="ARBA00023049"/>
    </source>
</evidence>
<dbReference type="EMBL" id="HBHJ01017862">
    <property type="protein sequence ID" value="CAD9691590.1"/>
    <property type="molecule type" value="Transcribed_RNA"/>
</dbReference>
<evidence type="ECO:0000256" key="2">
    <source>
        <dbReference type="ARBA" id="ARBA00022723"/>
    </source>
</evidence>
<accession>A0A7S2S771</accession>
<dbReference type="GO" id="GO:0004222">
    <property type="term" value="F:metalloendopeptidase activity"/>
    <property type="evidence" value="ECO:0007669"/>
    <property type="project" value="InterPro"/>
</dbReference>
<dbReference type="GO" id="GO:0046872">
    <property type="term" value="F:metal ion binding"/>
    <property type="evidence" value="ECO:0007669"/>
    <property type="project" value="UniProtKB-UniRule"/>
</dbReference>
<dbReference type="GO" id="GO:0006518">
    <property type="term" value="P:peptide metabolic process"/>
    <property type="evidence" value="ECO:0007669"/>
    <property type="project" value="TreeGrafter"/>
</dbReference>
<evidence type="ECO:0000256" key="6">
    <source>
        <dbReference type="RuleBase" id="RU003435"/>
    </source>
</evidence>
<feature type="domain" description="Peptidase M3A/M3B catalytic" evidence="7">
    <location>
        <begin position="157"/>
        <end position="563"/>
    </location>
</feature>
<protein>
    <recommendedName>
        <fullName evidence="7">Peptidase M3A/M3B catalytic domain-containing protein</fullName>
    </recommendedName>
</protein>
<dbReference type="InterPro" id="IPR001567">
    <property type="entry name" value="Pept_M3A_M3B_dom"/>
</dbReference>
<proteinExistence type="inferred from homology"/>
<keyword evidence="1 6" id="KW-0645">Protease</keyword>
<keyword evidence="5 6" id="KW-0482">Metalloprotease</keyword>
<dbReference type="Pfam" id="PF01432">
    <property type="entry name" value="Peptidase_M3"/>
    <property type="match status" value="1"/>
</dbReference>
<dbReference type="GO" id="GO:0006508">
    <property type="term" value="P:proteolysis"/>
    <property type="evidence" value="ECO:0007669"/>
    <property type="project" value="UniProtKB-KW"/>
</dbReference>
<dbReference type="Gene3D" id="1.10.1370.30">
    <property type="match status" value="2"/>
</dbReference>
<keyword evidence="3 6" id="KW-0378">Hydrolase</keyword>